<evidence type="ECO:0000313" key="1">
    <source>
        <dbReference type="EMBL" id="PSJ36818.1"/>
    </source>
</evidence>
<accession>A0A2P7QFQ9</accession>
<reference evidence="1 2" key="1">
    <citation type="submission" date="2018-03" db="EMBL/GenBank/DDBJ databases">
        <title>The draft genome of Sphingosinicella sp. GL-C-18.</title>
        <authorList>
            <person name="Liu L."/>
            <person name="Li L."/>
            <person name="Liang L."/>
            <person name="Zhang X."/>
            <person name="Wang T."/>
        </authorList>
    </citation>
    <scope>NUCLEOTIDE SEQUENCE [LARGE SCALE GENOMIC DNA]</scope>
    <source>
        <strain evidence="1 2">GL-C-18</strain>
    </source>
</reference>
<organism evidence="1 2">
    <name type="scientific">Allosphingosinicella deserti</name>
    <dbReference type="NCBI Taxonomy" id="2116704"/>
    <lineage>
        <taxon>Bacteria</taxon>
        <taxon>Pseudomonadati</taxon>
        <taxon>Pseudomonadota</taxon>
        <taxon>Alphaproteobacteria</taxon>
        <taxon>Sphingomonadales</taxon>
        <taxon>Sphingomonadaceae</taxon>
        <taxon>Allosphingosinicella</taxon>
    </lineage>
</organism>
<dbReference type="RefSeq" id="WP_106515631.1">
    <property type="nucleotide sequence ID" value="NZ_PXYI01000011.1"/>
</dbReference>
<dbReference type="EMBL" id="PXYI01000011">
    <property type="protein sequence ID" value="PSJ36818.1"/>
    <property type="molecule type" value="Genomic_DNA"/>
</dbReference>
<comment type="caution">
    <text evidence="1">The sequence shown here is derived from an EMBL/GenBank/DDBJ whole genome shotgun (WGS) entry which is preliminary data.</text>
</comment>
<evidence type="ECO:0000313" key="2">
    <source>
        <dbReference type="Proteomes" id="UP000241167"/>
    </source>
</evidence>
<sequence>MMTGNAIGRFMDTARRAGIAFEATLPSVIADKDAIDRLFGQDIAEAIQQCGYPGGVEVPGIAEDLLIYPLEEIAARQEGYRSGAGEEQWDKDHWVFADRSADPFTVGTGGRIFFSRHGQGAWSYEYLCANLLVFFDLASAWIEFFVIDNQSQIVDDDFSVLPQKRAEFEARVGALGGEIDREAAVPVMLGDWSRLVRPPPRGAVVRPAPTFCCKRISGRWRTNAAGR</sequence>
<name>A0A2P7QFQ9_9SPHN</name>
<dbReference type="OrthoDB" id="7557511at2"/>
<proteinExistence type="predicted"/>
<gene>
    <name evidence="1" type="ORF">C7I55_24195</name>
</gene>
<keyword evidence="2" id="KW-1185">Reference proteome</keyword>
<evidence type="ECO:0008006" key="3">
    <source>
        <dbReference type="Google" id="ProtNLM"/>
    </source>
</evidence>
<dbReference type="Proteomes" id="UP000241167">
    <property type="component" value="Unassembled WGS sequence"/>
</dbReference>
<protein>
    <recommendedName>
        <fullName evidence="3">SMI1/KNR4 family protein</fullName>
    </recommendedName>
</protein>
<dbReference type="AlphaFoldDB" id="A0A2P7QFQ9"/>